<proteinExistence type="inferred from homology"/>
<comment type="similarity">
    <text evidence="1">Belongs to the UPF0177 family.</text>
</comment>
<protein>
    <recommendedName>
        <fullName evidence="3">CAAX prenyl protease 2/Lysostaphin resistance protein A-like domain-containing protein</fullName>
    </recommendedName>
</protein>
<accession>A0A0F4LQJ3</accession>
<evidence type="ECO:0000256" key="2">
    <source>
        <dbReference type="SAM" id="Phobius"/>
    </source>
</evidence>
<evidence type="ECO:0000313" key="4">
    <source>
        <dbReference type="EMBL" id="KJY61077.1"/>
    </source>
</evidence>
<feature type="transmembrane region" description="Helical" evidence="2">
    <location>
        <begin position="178"/>
        <end position="194"/>
    </location>
</feature>
<dbReference type="RefSeq" id="WP_052726761.1">
    <property type="nucleotide sequence ID" value="NZ_KQ034000.1"/>
</dbReference>
<evidence type="ECO:0000256" key="1">
    <source>
        <dbReference type="ARBA" id="ARBA00009067"/>
    </source>
</evidence>
<dbReference type="GO" id="GO:0080120">
    <property type="term" value="P:CAAX-box protein maturation"/>
    <property type="evidence" value="ECO:0007669"/>
    <property type="project" value="UniProtKB-ARBA"/>
</dbReference>
<gene>
    <name evidence="4" type="ORF">JF72_03520</name>
</gene>
<dbReference type="PATRIC" id="fig|303541.3.peg.498"/>
<dbReference type="Proteomes" id="UP000033682">
    <property type="component" value="Unassembled WGS sequence"/>
</dbReference>
<keyword evidence="2" id="KW-0812">Transmembrane</keyword>
<dbReference type="STRING" id="303541.JF72_03520"/>
<dbReference type="HOGENOM" id="CLU_097097_0_0_9"/>
<dbReference type="EMBL" id="JXLG01000005">
    <property type="protein sequence ID" value="KJY61077.1"/>
    <property type="molecule type" value="Genomic_DNA"/>
</dbReference>
<feature type="domain" description="CAAX prenyl protease 2/Lysostaphin resistance protein A-like" evidence="3">
    <location>
        <begin position="145"/>
        <end position="237"/>
    </location>
</feature>
<evidence type="ECO:0000259" key="3">
    <source>
        <dbReference type="Pfam" id="PF02517"/>
    </source>
</evidence>
<dbReference type="InterPro" id="IPR003675">
    <property type="entry name" value="Rce1/LyrA-like_dom"/>
</dbReference>
<dbReference type="Pfam" id="PF02517">
    <property type="entry name" value="Rce1-like"/>
    <property type="match status" value="1"/>
</dbReference>
<organism evidence="4 5">
    <name type="scientific">Lactobacillus apis</name>
    <dbReference type="NCBI Taxonomy" id="303541"/>
    <lineage>
        <taxon>Bacteria</taxon>
        <taxon>Bacillati</taxon>
        <taxon>Bacillota</taxon>
        <taxon>Bacilli</taxon>
        <taxon>Lactobacillales</taxon>
        <taxon>Lactobacillaceae</taxon>
        <taxon>Lactobacillus</taxon>
    </lineage>
</organism>
<reference evidence="4 5" key="1">
    <citation type="submission" date="2015-01" db="EMBL/GenBank/DDBJ databases">
        <title>Comparative genomics of the lactic acid bacteria isolated from the honey bee gut.</title>
        <authorList>
            <person name="Ellegaard K.M."/>
            <person name="Tamarit D."/>
            <person name="Javelind E."/>
            <person name="Olofsson T."/>
            <person name="Andersson S.G."/>
            <person name="Vasquez A."/>
        </authorList>
    </citation>
    <scope>NUCLEOTIDE SEQUENCE [LARGE SCALE GENOMIC DNA]</scope>
    <source>
        <strain evidence="4 5">Hma11</strain>
    </source>
</reference>
<feature type="transmembrane region" description="Helical" evidence="2">
    <location>
        <begin position="18"/>
        <end position="39"/>
    </location>
</feature>
<evidence type="ECO:0000313" key="5">
    <source>
        <dbReference type="Proteomes" id="UP000033682"/>
    </source>
</evidence>
<keyword evidence="5" id="KW-1185">Reference proteome</keyword>
<keyword evidence="2" id="KW-0472">Membrane</keyword>
<name>A0A0F4LQJ3_9LACO</name>
<sequence>MNNSFTNINSTKLTFKQWLIILGSNLLAYCCLMMPGIQIPDFLIFDENHPTFVSGIFQILIVALFLGIQILGVQLATGNRWHSLFHGLKAKEWLWVLAFFILAYIISVLSGMIAQKLFGSVSGNAAVGLTMKTPHVWLIFLYQRFSSAIQILGEEFLAIMPLLAVTQLATSAKLPHPLLWGNLASTLIFALLHLSTYDYNLGYVILGLAFTRLILNWSFTKTHNIWVSFLVHFLFDTLSFLILLLATK</sequence>
<feature type="transmembrane region" description="Helical" evidence="2">
    <location>
        <begin position="93"/>
        <end position="113"/>
    </location>
</feature>
<dbReference type="GO" id="GO:0004175">
    <property type="term" value="F:endopeptidase activity"/>
    <property type="evidence" value="ECO:0007669"/>
    <property type="project" value="UniProtKB-ARBA"/>
</dbReference>
<dbReference type="AlphaFoldDB" id="A0A0F4LQJ3"/>
<feature type="transmembrane region" description="Helical" evidence="2">
    <location>
        <begin position="225"/>
        <end position="246"/>
    </location>
</feature>
<feature type="transmembrane region" description="Helical" evidence="2">
    <location>
        <begin position="201"/>
        <end position="219"/>
    </location>
</feature>
<feature type="transmembrane region" description="Helical" evidence="2">
    <location>
        <begin position="51"/>
        <end position="72"/>
    </location>
</feature>
<comment type="caution">
    <text evidence="4">The sequence shown here is derived from an EMBL/GenBank/DDBJ whole genome shotgun (WGS) entry which is preliminary data.</text>
</comment>
<keyword evidence="2" id="KW-1133">Transmembrane helix</keyword>